<name>A0AA38I2B3_9CUCU</name>
<evidence type="ECO:0000256" key="1">
    <source>
        <dbReference type="SAM" id="Phobius"/>
    </source>
</evidence>
<comment type="caution">
    <text evidence="2">The sequence shown here is derived from an EMBL/GenBank/DDBJ whole genome shotgun (WGS) entry which is preliminary data.</text>
</comment>
<proteinExistence type="predicted"/>
<dbReference type="AlphaFoldDB" id="A0AA38I2B3"/>
<dbReference type="EMBL" id="JALNTZ010000006">
    <property type="protein sequence ID" value="KAJ3647852.1"/>
    <property type="molecule type" value="Genomic_DNA"/>
</dbReference>
<keyword evidence="3" id="KW-1185">Reference proteome</keyword>
<gene>
    <name evidence="2" type="ORF">Zmor_019705</name>
</gene>
<evidence type="ECO:0000313" key="2">
    <source>
        <dbReference type="EMBL" id="KAJ3647852.1"/>
    </source>
</evidence>
<accession>A0AA38I2B3</accession>
<keyword evidence="1" id="KW-0472">Membrane</keyword>
<sequence>MVLPKILEDDSLLEMLRLPDILTGNKIVKKINYFFYAFCVLNFFGAPVIILLTKEWNLLLSQYIAYVCGGPLIISHYIILYHGSYQKIFWNLYYDIFPSLWPLRSLGNDEFNNFQNLAKLIKTVSKLCDGTDSSNGHWMHAVAWK</sequence>
<organism evidence="2 3">
    <name type="scientific">Zophobas morio</name>
    <dbReference type="NCBI Taxonomy" id="2755281"/>
    <lineage>
        <taxon>Eukaryota</taxon>
        <taxon>Metazoa</taxon>
        <taxon>Ecdysozoa</taxon>
        <taxon>Arthropoda</taxon>
        <taxon>Hexapoda</taxon>
        <taxon>Insecta</taxon>
        <taxon>Pterygota</taxon>
        <taxon>Neoptera</taxon>
        <taxon>Endopterygota</taxon>
        <taxon>Coleoptera</taxon>
        <taxon>Polyphaga</taxon>
        <taxon>Cucujiformia</taxon>
        <taxon>Tenebrionidae</taxon>
        <taxon>Zophobas</taxon>
    </lineage>
</organism>
<reference evidence="2" key="1">
    <citation type="journal article" date="2023" name="G3 (Bethesda)">
        <title>Whole genome assemblies of Zophobas morio and Tenebrio molitor.</title>
        <authorList>
            <person name="Kaur S."/>
            <person name="Stinson S.A."/>
            <person name="diCenzo G.C."/>
        </authorList>
    </citation>
    <scope>NUCLEOTIDE SEQUENCE</scope>
    <source>
        <strain evidence="2">QUZm001</strain>
    </source>
</reference>
<evidence type="ECO:0000313" key="3">
    <source>
        <dbReference type="Proteomes" id="UP001168821"/>
    </source>
</evidence>
<keyword evidence="1" id="KW-0812">Transmembrane</keyword>
<feature type="transmembrane region" description="Helical" evidence="1">
    <location>
        <begin position="63"/>
        <end position="81"/>
    </location>
</feature>
<feature type="transmembrane region" description="Helical" evidence="1">
    <location>
        <begin position="33"/>
        <end position="51"/>
    </location>
</feature>
<protein>
    <submittedName>
        <fullName evidence="2">Uncharacterized protein</fullName>
    </submittedName>
</protein>
<keyword evidence="1" id="KW-1133">Transmembrane helix</keyword>
<dbReference type="Proteomes" id="UP001168821">
    <property type="component" value="Unassembled WGS sequence"/>
</dbReference>